<dbReference type="GO" id="GO:0004842">
    <property type="term" value="F:ubiquitin-protein transferase activity"/>
    <property type="evidence" value="ECO:0007669"/>
    <property type="project" value="InterPro"/>
</dbReference>
<dbReference type="AlphaFoldDB" id="A0A5E4M1W7"/>
<dbReference type="OrthoDB" id="258495at2759"/>
<dbReference type="EMBL" id="CABPRJ010000010">
    <property type="protein sequence ID" value="VVC25271.1"/>
    <property type="molecule type" value="Genomic_DNA"/>
</dbReference>
<evidence type="ECO:0000256" key="1">
    <source>
        <dbReference type="ARBA" id="ARBA00022723"/>
    </source>
</evidence>
<dbReference type="Pfam" id="PF25576">
    <property type="entry name" value="TPR_RNF123"/>
    <property type="match status" value="1"/>
</dbReference>
<feature type="domain" description="B30.2/SPRY" evidence="8">
    <location>
        <begin position="24"/>
        <end position="218"/>
    </location>
</feature>
<dbReference type="Gene3D" id="3.30.40.10">
    <property type="entry name" value="Zinc/RING finger domain, C3HC4 (zinc finger)"/>
    <property type="match status" value="1"/>
</dbReference>
<protein>
    <submittedName>
        <fullName evidence="9">Concanavalin A-like lectin/glucanase domain,SPRY domain,Zinc finger, RING-type,B30.2/SPRY domain</fullName>
    </submittedName>
</protein>
<gene>
    <name evidence="9" type="ORF">CINCED_3A008024</name>
</gene>
<dbReference type="Gene3D" id="2.60.120.920">
    <property type="match status" value="1"/>
</dbReference>
<evidence type="ECO:0000256" key="2">
    <source>
        <dbReference type="ARBA" id="ARBA00022771"/>
    </source>
</evidence>
<dbReference type="PROSITE" id="PS50089">
    <property type="entry name" value="ZF_RING_2"/>
    <property type="match status" value="1"/>
</dbReference>
<evidence type="ECO:0000259" key="7">
    <source>
        <dbReference type="PROSITE" id="PS50089"/>
    </source>
</evidence>
<keyword evidence="1" id="KW-0479">Metal-binding</keyword>
<evidence type="ECO:0000313" key="9">
    <source>
        <dbReference type="EMBL" id="VVC25271.1"/>
    </source>
</evidence>
<dbReference type="PROSITE" id="PS50188">
    <property type="entry name" value="B302_SPRY"/>
    <property type="match status" value="1"/>
</dbReference>
<evidence type="ECO:0000256" key="6">
    <source>
        <dbReference type="SAM" id="MobiDB-lite"/>
    </source>
</evidence>
<dbReference type="InterPro" id="IPR001870">
    <property type="entry name" value="B30.2/SPRY"/>
</dbReference>
<dbReference type="GO" id="GO:0030246">
    <property type="term" value="F:carbohydrate binding"/>
    <property type="evidence" value="ECO:0007669"/>
    <property type="project" value="UniProtKB-KW"/>
</dbReference>
<dbReference type="SMART" id="SM00449">
    <property type="entry name" value="SPRY"/>
    <property type="match status" value="1"/>
</dbReference>
<reference evidence="9 10" key="1">
    <citation type="submission" date="2019-08" db="EMBL/GenBank/DDBJ databases">
        <authorList>
            <person name="Alioto T."/>
            <person name="Alioto T."/>
            <person name="Gomez Garrido J."/>
        </authorList>
    </citation>
    <scope>NUCLEOTIDE SEQUENCE [LARGE SCALE GENOMIC DNA]</scope>
</reference>
<dbReference type="SUPFAM" id="SSF49899">
    <property type="entry name" value="Concanavalin A-like lectins/glucanases"/>
    <property type="match status" value="1"/>
</dbReference>
<dbReference type="InterPro" id="IPR057987">
    <property type="entry name" value="TPR_RNF123/RKP"/>
</dbReference>
<keyword evidence="10" id="KW-1185">Reference proteome</keyword>
<feature type="domain" description="RING-type" evidence="7">
    <location>
        <begin position="1159"/>
        <end position="1197"/>
    </location>
</feature>
<sequence>MTEEVSKIFGKDGKNKFKTLLKNTNVYTHLDNFKEDIEILANKAEFDELLSKERLFIKNESFDLNNVIGQMILTEFGTLYSKSNLATIKAIHGVEKDVYQYEVQLGSNGPMYIGWATQECVFDSSSGVGNTINSYGFNGYRKQKWNTSISLPYGQKWRVGNVIGCVINFSQKTIEYFNNGQSLGKAFEEFNIEGMTYFPAFTLFNEENLCVNLGERQFKFPIPGAKPVIANPTTLIDYFKRLELNINSLIDSQISLKHNTKKNAKTEDKIIINNVINNVLVHQLTSLLKIPLIVDSCFVSFLNNQNKKHPKRLTSLFELMWENISENEMIFIMGHLLFSMLCEFKCTWRNKFDISHQVMVLKLLIEIFQETNTRKQMIVHIIFNKIKFAHFLHIVAPSDEMFETMVPVVYWSIENIDLDEELKKKLLLQFPRDYKSHKSAYKNSCDKIKRLVNENLQMTFLRTLLNDNDQTDTKVSSRILFCRRFQSFIQENMIYWRNDPMFKLPSPVLLSTFFRMSFLIRELWNEELKDEKEVKVHSNIFYLENYNYFGIDRIGGTFSYLRSKYQKIIKPKLNTPSDNRSSSVDADNPDYESISSDMDNEIIEINSPVGLATVLNRIFGNGNNIFPVGTAMTKTFSFDHLPTNKIHILSVLLNNIICLYHVAGHRQLIEYVSFKDRLTELSIEYALLDYELRTTSNNNETLEDNLKEMTTQINLALRHISWLMSMVFLDSKQIILEWIIMIISNTIKYSSENEEELFRFVPEFYVDNLLGLMVLMPDYTNTTQQFENIIIEKKWLASLVGELLLKMFADIRIVHPKSKESITQGIILYLTHPKTVEILQLVSEISRTNAIKAILKPEERNTWAKTNVILMLIWHGSGFAFRYTRPPHLENQQISIQGTIEEIVFSNMGIARNPAKVLQDDFRTVIINNREIASNFMNNSLNYLNWAFSEFISLFQEVKDINNTSSITSEEINKLKMCGKSFIMTVCLLRVIEMVIYFDSNIITDQEGSLGRVFQLICQILNRIHSSSSTFQQVLLLSLPHLECVHKFIILTATIGFLLSILDSEIDEKEEHIAENDSKISSIPEVTDVLISDPNFSLSSFDFIILPPNENGEPFSFNSYEKYLTKKELQKMIVLYQHLDWYMKRHKSMASSINEDVLCIICYSNKNSITLVPCGHQCCKLCINHHILYSRLCFYCKGKIDSVVDINDSTIILYDFGSEPPPI</sequence>
<evidence type="ECO:0000256" key="5">
    <source>
        <dbReference type="SAM" id="Coils"/>
    </source>
</evidence>
<dbReference type="Pfam" id="PF00622">
    <property type="entry name" value="SPRY"/>
    <property type="match status" value="1"/>
</dbReference>
<keyword evidence="2 4" id="KW-0863">Zinc-finger</keyword>
<dbReference type="GO" id="GO:0005737">
    <property type="term" value="C:cytoplasm"/>
    <property type="evidence" value="ECO:0007669"/>
    <property type="project" value="TreeGrafter"/>
</dbReference>
<dbReference type="Proteomes" id="UP000325440">
    <property type="component" value="Unassembled WGS sequence"/>
</dbReference>
<dbReference type="GO" id="GO:0008270">
    <property type="term" value="F:zinc ion binding"/>
    <property type="evidence" value="ECO:0007669"/>
    <property type="project" value="UniProtKB-KW"/>
</dbReference>
<evidence type="ECO:0000313" key="10">
    <source>
        <dbReference type="Proteomes" id="UP000325440"/>
    </source>
</evidence>
<evidence type="ECO:0000259" key="8">
    <source>
        <dbReference type="PROSITE" id="PS50188"/>
    </source>
</evidence>
<name>A0A5E4M1W7_9HEMI</name>
<keyword evidence="5" id="KW-0175">Coiled coil</keyword>
<keyword evidence="9" id="KW-0430">Lectin</keyword>
<evidence type="ECO:0000256" key="3">
    <source>
        <dbReference type="ARBA" id="ARBA00022833"/>
    </source>
</evidence>
<dbReference type="InterPro" id="IPR003877">
    <property type="entry name" value="SPRY_dom"/>
</dbReference>
<dbReference type="InterPro" id="IPR043136">
    <property type="entry name" value="B30.2/SPRY_sf"/>
</dbReference>
<dbReference type="InterPro" id="IPR001841">
    <property type="entry name" value="Znf_RING"/>
</dbReference>
<evidence type="ECO:0000256" key="4">
    <source>
        <dbReference type="PROSITE-ProRule" id="PRU00175"/>
    </source>
</evidence>
<feature type="compositionally biased region" description="Polar residues" evidence="6">
    <location>
        <begin position="574"/>
        <end position="585"/>
    </location>
</feature>
<proteinExistence type="predicted"/>
<dbReference type="Pfam" id="PF13920">
    <property type="entry name" value="zf-C3HC4_3"/>
    <property type="match status" value="1"/>
</dbReference>
<dbReference type="PANTHER" id="PTHR13363:SF5">
    <property type="entry name" value="E3 UBIQUITIN-PROTEIN LIGASE RNF123"/>
    <property type="match status" value="1"/>
</dbReference>
<keyword evidence="3" id="KW-0862">Zinc</keyword>
<accession>A0A5E4M1W7</accession>
<dbReference type="InterPro" id="IPR013083">
    <property type="entry name" value="Znf_RING/FYVE/PHD"/>
</dbReference>
<dbReference type="InterPro" id="IPR045129">
    <property type="entry name" value="RNF123/RKP/RSPRY1"/>
</dbReference>
<dbReference type="GO" id="GO:0051603">
    <property type="term" value="P:proteolysis involved in protein catabolic process"/>
    <property type="evidence" value="ECO:0007669"/>
    <property type="project" value="TreeGrafter"/>
</dbReference>
<feature type="region of interest" description="Disordered" evidence="6">
    <location>
        <begin position="572"/>
        <end position="592"/>
    </location>
</feature>
<dbReference type="SUPFAM" id="SSF57850">
    <property type="entry name" value="RING/U-box"/>
    <property type="match status" value="1"/>
</dbReference>
<dbReference type="PANTHER" id="PTHR13363">
    <property type="entry name" value="RING FINGER AND SRY DOMAIN-CONTAINING"/>
    <property type="match status" value="1"/>
</dbReference>
<feature type="coiled-coil region" evidence="5">
    <location>
        <begin position="692"/>
        <end position="719"/>
    </location>
</feature>
<organism evidence="9 10">
    <name type="scientific">Cinara cedri</name>
    <dbReference type="NCBI Taxonomy" id="506608"/>
    <lineage>
        <taxon>Eukaryota</taxon>
        <taxon>Metazoa</taxon>
        <taxon>Ecdysozoa</taxon>
        <taxon>Arthropoda</taxon>
        <taxon>Hexapoda</taxon>
        <taxon>Insecta</taxon>
        <taxon>Pterygota</taxon>
        <taxon>Neoptera</taxon>
        <taxon>Paraneoptera</taxon>
        <taxon>Hemiptera</taxon>
        <taxon>Sternorrhyncha</taxon>
        <taxon>Aphidomorpha</taxon>
        <taxon>Aphidoidea</taxon>
        <taxon>Aphididae</taxon>
        <taxon>Lachninae</taxon>
        <taxon>Cinara</taxon>
    </lineage>
</organism>
<dbReference type="InterPro" id="IPR013320">
    <property type="entry name" value="ConA-like_dom_sf"/>
</dbReference>